<evidence type="ECO:0000313" key="2">
    <source>
        <dbReference type="Proteomes" id="UP000045706"/>
    </source>
</evidence>
<dbReference type="InterPro" id="IPR011009">
    <property type="entry name" value="Kinase-like_dom_sf"/>
</dbReference>
<dbReference type="SUPFAM" id="SSF56112">
    <property type="entry name" value="Protein kinase-like (PK-like)"/>
    <property type="match status" value="1"/>
</dbReference>
<dbReference type="AlphaFoldDB" id="A0A0G4N5B9"/>
<dbReference type="Proteomes" id="UP000045706">
    <property type="component" value="Unassembled WGS sequence"/>
</dbReference>
<dbReference type="EMBL" id="CVQI01032530">
    <property type="protein sequence ID" value="CRK41554.1"/>
    <property type="molecule type" value="Genomic_DNA"/>
</dbReference>
<proteinExistence type="predicted"/>
<organism evidence="1 2">
    <name type="scientific">Verticillium longisporum</name>
    <name type="common">Verticillium dahliae var. longisporum</name>
    <dbReference type="NCBI Taxonomy" id="100787"/>
    <lineage>
        <taxon>Eukaryota</taxon>
        <taxon>Fungi</taxon>
        <taxon>Dikarya</taxon>
        <taxon>Ascomycota</taxon>
        <taxon>Pezizomycotina</taxon>
        <taxon>Sordariomycetes</taxon>
        <taxon>Hypocreomycetidae</taxon>
        <taxon>Glomerellales</taxon>
        <taxon>Plectosphaerellaceae</taxon>
        <taxon>Verticillium</taxon>
    </lineage>
</organism>
<accession>A0A0G4N5B9</accession>
<evidence type="ECO:0008006" key="3">
    <source>
        <dbReference type="Google" id="ProtNLM"/>
    </source>
</evidence>
<reference evidence="2" key="1">
    <citation type="submission" date="2015-05" db="EMBL/GenBank/DDBJ databases">
        <authorList>
            <person name="Fogelqvist Johan"/>
        </authorList>
    </citation>
    <scope>NUCLEOTIDE SEQUENCE [LARGE SCALE GENOMIC DNA]</scope>
</reference>
<name>A0A0G4N5B9_VERLO</name>
<protein>
    <recommendedName>
        <fullName evidence="3">Protein kinase domain-containing protein</fullName>
    </recommendedName>
</protein>
<sequence length="247" mass="28338">MRLYQRPECQLPTMSWAAESTTTMIVKPQQFSINTKFPATNTVPDLRFQEYTRQLTLLRNFQETLRRQGLNQAFQTVDFDDLTETSRLPGKNHARVVVRDPMRTRHVFKGFDFEYFVQHGPDFHEHQRNTMLHEIRTLAALPIHPNIMPCPDTLAIVRDPGGCARTFHMDVKPGNILIDDTDGIRLIDWEQSGVSMFTHALEATIDQEAWEDVDSSVDTATQTRPRIIYTPHVGPSRSCPGCLRQCG</sequence>
<evidence type="ECO:0000313" key="1">
    <source>
        <dbReference type="EMBL" id="CRK41554.1"/>
    </source>
</evidence>
<gene>
    <name evidence="1" type="ORF">BN1723_015937</name>
</gene>